<proteinExistence type="predicted"/>
<accession>A0A0P0YWZ1</accession>
<dbReference type="RefSeq" id="WP_060602845.1">
    <property type="nucleotide sequence ID" value="NZ_BBWQ01000009.1"/>
</dbReference>
<dbReference type="EMBL" id="LC066371">
    <property type="protein sequence ID" value="BAT26075.1"/>
    <property type="molecule type" value="Genomic_DNA"/>
</dbReference>
<dbReference type="Pfam" id="PF22759">
    <property type="entry name" value="E217_GP41"/>
    <property type="match status" value="1"/>
</dbReference>
<organism evidence="1">
    <name type="scientific">Aureimonas altamirensis</name>
    <dbReference type="NCBI Taxonomy" id="370622"/>
    <lineage>
        <taxon>Bacteria</taxon>
        <taxon>Pseudomonadati</taxon>
        <taxon>Pseudomonadota</taxon>
        <taxon>Alphaproteobacteria</taxon>
        <taxon>Hyphomicrobiales</taxon>
        <taxon>Aurantimonadaceae</taxon>
        <taxon>Aureimonas</taxon>
    </lineage>
</organism>
<sequence>MLQYLRKVRLTFQGSGGGITINPGNETDAQLRIAFTVSKDLSGSANEAEIEIWNLAEGHRNAVGKELDKVTLEAGYIPPAGISASGTLPFISGGAQFEASASSSNVGIIFKGAMRDVEHRRDGPDIITRIACGDGDAALRKAVISRTFRAGTPVKDVIEELQKEFEKEGIDRGEWKGLDDLPPYNRPYSMCGICSREMDRIGRSHGLYWSMQNEATEIVPGDGYIEAEAFLSPSTGLVGTPTITDNGVRAEALLNPEIRPNRKVVIESQTLSMNAEGGAYRVSEVIYTGDNRDGDFRVIITGERIEGGKVDEGKRS</sequence>
<protein>
    <submittedName>
        <fullName evidence="1">Uncharacterized protein</fullName>
    </submittedName>
</protein>
<dbReference type="AlphaFoldDB" id="A0A0P0YWZ1"/>
<reference evidence="1" key="1">
    <citation type="journal article" date="2015" name="Proc. Natl. Acad. Sci. U.S.A.">
        <title>Bacterial clade with the ribosomal RNA operon on a small plasmid rather than the chromosome.</title>
        <authorList>
            <person name="Anda M."/>
            <person name="Ohtsubo Y."/>
            <person name="Okubo T."/>
            <person name="Sugawara M."/>
            <person name="Nagata Y."/>
            <person name="Tsuda M."/>
            <person name="Minamisawa K."/>
            <person name="Mitsui H."/>
        </authorList>
    </citation>
    <scope>NUCLEOTIDE SEQUENCE</scope>
    <source>
        <strain evidence="1">DSM 21988</strain>
    </source>
</reference>
<name>A0A0P0YWZ1_9HYPH</name>
<evidence type="ECO:0000313" key="1">
    <source>
        <dbReference type="EMBL" id="BAT26075.1"/>
    </source>
</evidence>
<dbReference type="InterPro" id="IPR054496">
    <property type="entry name" value="E217_GP41"/>
</dbReference>